<name>A0A0W8G8G5_9ZZZZ</name>
<dbReference type="AlphaFoldDB" id="A0A0W8G8G5"/>
<reference evidence="1" key="1">
    <citation type="journal article" date="2015" name="Proc. Natl. Acad. Sci. U.S.A.">
        <title>Networks of energetic and metabolic interactions define dynamics in microbial communities.</title>
        <authorList>
            <person name="Embree M."/>
            <person name="Liu J.K."/>
            <person name="Al-Bassam M.M."/>
            <person name="Zengler K."/>
        </authorList>
    </citation>
    <scope>NUCLEOTIDE SEQUENCE</scope>
</reference>
<protein>
    <submittedName>
        <fullName evidence="1">Uncharacterized protein</fullName>
    </submittedName>
</protein>
<evidence type="ECO:0000313" key="1">
    <source>
        <dbReference type="EMBL" id="KUG29297.1"/>
    </source>
</evidence>
<gene>
    <name evidence="1" type="ORF">ASZ90_000811</name>
</gene>
<proteinExistence type="predicted"/>
<organism evidence="1">
    <name type="scientific">hydrocarbon metagenome</name>
    <dbReference type="NCBI Taxonomy" id="938273"/>
    <lineage>
        <taxon>unclassified sequences</taxon>
        <taxon>metagenomes</taxon>
        <taxon>ecological metagenomes</taxon>
    </lineage>
</organism>
<sequence>MVAQDHGVGGAFEKRAEYRATGVTIGGGESRAGRMCRMIRHA</sequence>
<accession>A0A0W8G8G5</accession>
<dbReference type="EMBL" id="LNQE01000104">
    <property type="protein sequence ID" value="KUG29297.1"/>
    <property type="molecule type" value="Genomic_DNA"/>
</dbReference>
<comment type="caution">
    <text evidence="1">The sequence shown here is derived from an EMBL/GenBank/DDBJ whole genome shotgun (WGS) entry which is preliminary data.</text>
</comment>